<organism evidence="1 2">
    <name type="scientific">Faecalicatena fissicatena</name>
    <dbReference type="NCBI Taxonomy" id="290055"/>
    <lineage>
        <taxon>Bacteria</taxon>
        <taxon>Bacillati</taxon>
        <taxon>Bacillota</taxon>
        <taxon>Clostridia</taxon>
        <taxon>Lachnospirales</taxon>
        <taxon>Lachnospiraceae</taxon>
        <taxon>Faecalicatena</taxon>
    </lineage>
</organism>
<name>A0ABS2E692_9FIRM</name>
<proteinExistence type="predicted"/>
<dbReference type="Pfam" id="PF08901">
    <property type="entry name" value="DUF1847"/>
    <property type="match status" value="1"/>
</dbReference>
<evidence type="ECO:0000313" key="1">
    <source>
        <dbReference type="EMBL" id="MBM6737142.1"/>
    </source>
</evidence>
<gene>
    <name evidence="1" type="ORF">H7U36_03345</name>
</gene>
<dbReference type="Proteomes" id="UP000716906">
    <property type="component" value="Unassembled WGS sequence"/>
</dbReference>
<dbReference type="InterPro" id="IPR014997">
    <property type="entry name" value="DUF1847"/>
</dbReference>
<sequence>MKKELSCIDCAVKNCQTGDKTYPDFCVTTHMNPETLGEALDCYGQAENHKVTLASANVECEHYCQYTRVEEIMDFARKIGAKKLGIATCVGLLSESRTLAAIFRKHGFQVYGVCCKVGAVPKVELGIDEKCNAVGKTACNPILQAKLLNEAGTDLNVVVGLCVGHDSLFYKYSEALTTTAVTKDRVLGHNPVAALYTAKSYYSRLFQEEEKEGENA</sequence>
<dbReference type="RefSeq" id="WP_033126751.1">
    <property type="nucleotide sequence ID" value="NZ_JACLYY010000002.1"/>
</dbReference>
<reference evidence="1 2" key="1">
    <citation type="journal article" date="2021" name="Sci. Rep.">
        <title>The distribution of antibiotic resistance genes in chicken gut microbiota commensals.</title>
        <authorList>
            <person name="Juricova H."/>
            <person name="Matiasovicova J."/>
            <person name="Kubasova T."/>
            <person name="Cejkova D."/>
            <person name="Rychlik I."/>
        </authorList>
    </citation>
    <scope>NUCLEOTIDE SEQUENCE [LARGE SCALE GENOMIC DNA]</scope>
    <source>
        <strain evidence="1 2">An773</strain>
    </source>
</reference>
<comment type="caution">
    <text evidence="1">The sequence shown here is derived from an EMBL/GenBank/DDBJ whole genome shotgun (WGS) entry which is preliminary data.</text>
</comment>
<accession>A0ABS2E692</accession>
<keyword evidence="2" id="KW-1185">Reference proteome</keyword>
<protein>
    <submittedName>
        <fullName evidence="1">DUF1847 domain-containing protein</fullName>
    </submittedName>
</protein>
<evidence type="ECO:0000313" key="2">
    <source>
        <dbReference type="Proteomes" id="UP000716906"/>
    </source>
</evidence>
<dbReference type="EMBL" id="JACLYY010000002">
    <property type="protein sequence ID" value="MBM6737142.1"/>
    <property type="molecule type" value="Genomic_DNA"/>
</dbReference>